<gene>
    <name evidence="2" type="ORF">W5A_09607</name>
</gene>
<dbReference type="Proteomes" id="UP000005938">
    <property type="component" value="Unassembled WGS sequence"/>
</dbReference>
<dbReference type="EMBL" id="AJJU01000014">
    <property type="protein sequence ID" value="EID74013.1"/>
    <property type="molecule type" value="Genomic_DNA"/>
</dbReference>
<reference evidence="2 3" key="1">
    <citation type="journal article" date="2012" name="J. Bacteriol.">
        <title>Genome Sequence of the Halotolerant Bacterium Imtechella halotolerans K1T.</title>
        <authorList>
            <person name="Kumar S."/>
            <person name="Vikram S."/>
            <person name="Subramanian S."/>
            <person name="Raghava G.P."/>
            <person name="Pinnaka A.K."/>
        </authorList>
    </citation>
    <scope>NUCLEOTIDE SEQUENCE [LARGE SCALE GENOMIC DNA]</scope>
    <source>
        <strain evidence="2 3">K1</strain>
    </source>
</reference>
<proteinExistence type="predicted"/>
<evidence type="ECO:0000313" key="3">
    <source>
        <dbReference type="Proteomes" id="UP000005938"/>
    </source>
</evidence>
<feature type="signal peptide" evidence="1">
    <location>
        <begin position="1"/>
        <end position="23"/>
    </location>
</feature>
<protein>
    <recommendedName>
        <fullName evidence="4">DUF4595 domain-containing protein</fullName>
    </recommendedName>
</protein>
<dbReference type="OrthoDB" id="1411646at2"/>
<sequence>MKKTITYTIILGLSFLLLLQSCQEDPSFPDPGFEIGDQRVEVRRDTADYYDIKMKMDVPNQVKEILLLDALDYSLLETINEYNNKTKFDFNYRVDLTSFDKDTVLNYIIKVTDKDARSFNRGIRISVKRFSFPEIKLIGGSSIALAAPAYNVKGKISTGLNLISSVKVLFEGEEQYSFVPQAGEELHEMDLKALVFLGDLDPSQQYTIDIVIADNMGQESTTNITVRKSEFVKKPYRINYLNTSGIIIHIEPTYNEDGNIVAFDYKWTNNGNNYRNEFHYNDQKMIDTVLYRSLDADGNYSRDWYTYINYVEGTKQISTIESQSFEYDGGNVSVGSVDVEASSFVYTPEGTVSSFRTSSTVSNVYYSDPFNLGESVFGEYWQLASYMTNNASRRQHREEYDPILIPTFIEGLPPFYDYNSSVFLNVFNDIFWHKYMMTKTVPTDPTYTGTFLREPSFTYETDDEGNIISILKTYTSGGSQFEGKTERYTFFYD</sequence>
<comment type="caution">
    <text evidence="2">The sequence shown here is derived from an EMBL/GenBank/DDBJ whole genome shotgun (WGS) entry which is preliminary data.</text>
</comment>
<evidence type="ECO:0000313" key="2">
    <source>
        <dbReference type="EMBL" id="EID74013.1"/>
    </source>
</evidence>
<evidence type="ECO:0000256" key="1">
    <source>
        <dbReference type="SAM" id="SignalP"/>
    </source>
</evidence>
<dbReference type="PROSITE" id="PS51257">
    <property type="entry name" value="PROKAR_LIPOPROTEIN"/>
    <property type="match status" value="1"/>
</dbReference>
<feature type="chain" id="PRO_5003635314" description="DUF4595 domain-containing protein" evidence="1">
    <location>
        <begin position="24"/>
        <end position="493"/>
    </location>
</feature>
<keyword evidence="1" id="KW-0732">Signal</keyword>
<accession>I0WC97</accession>
<dbReference type="RefSeq" id="WP_008239933.1">
    <property type="nucleotide sequence ID" value="NZ_AJJU01000014.1"/>
</dbReference>
<evidence type="ECO:0008006" key="4">
    <source>
        <dbReference type="Google" id="ProtNLM"/>
    </source>
</evidence>
<dbReference type="STRING" id="946077.W5A_09607"/>
<dbReference type="eggNOG" id="ENOG502ZFTJ">
    <property type="taxonomic scope" value="Bacteria"/>
</dbReference>
<dbReference type="AlphaFoldDB" id="I0WC97"/>
<keyword evidence="3" id="KW-1185">Reference proteome</keyword>
<organism evidence="2 3">
    <name type="scientific">Imtechella halotolerans K1</name>
    <dbReference type="NCBI Taxonomy" id="946077"/>
    <lineage>
        <taxon>Bacteria</taxon>
        <taxon>Pseudomonadati</taxon>
        <taxon>Bacteroidota</taxon>
        <taxon>Flavobacteriia</taxon>
        <taxon>Flavobacteriales</taxon>
        <taxon>Flavobacteriaceae</taxon>
        <taxon>Imtechella</taxon>
    </lineage>
</organism>
<name>I0WC97_9FLAO</name>